<dbReference type="KEGG" id="hro:HELRODRAFT_107485"/>
<name>T1EEA8_HELRO</name>
<feature type="compositionally biased region" description="Low complexity" evidence="12">
    <location>
        <begin position="1066"/>
        <end position="1080"/>
    </location>
</feature>
<dbReference type="InterPro" id="IPR036852">
    <property type="entry name" value="Peptidase_S8/S53_dom_sf"/>
</dbReference>
<dbReference type="PANTHER" id="PTHR43806">
    <property type="entry name" value="PEPTIDASE S8"/>
    <property type="match status" value="1"/>
</dbReference>
<dbReference type="GeneID" id="20194910"/>
<sequence length="1345" mass="150245">MLSLDFPADGTLPKKETGAKSFLNKYPEYDGRNVVIAILDTGVDPGASGLQYTSDGRPKIIDIYDATGTGDVNTSTIVKEQNGEIIGLTGRVLKIPASWNNPTRDYHIGLKVAYQVFPKSLKERLTKEYKTEVFDVPHRAKLTQAYAQLDDFESKHIDPTQMDKLLKEDYQAQVEILQNMDKKFDDCGPVFDCVVFHDGNTWRACIDTTCVGDLYLCKLLASYKEEREYGTFSESDMMNYVLNVYNDGNLLEIVTNTGAHGTHVASIAAGYFENEPERCGVAPGAQIVSIKIGDGRLQNMESGTALVRAMIRVINSGIDMVNYSYGEASCWGDSGRVFDVINEAVHKYGLIFVAAAGNNGPALSTVGSPGGTSYGIIGIGAYVSPDMMKASYSMREQLPTMHYTWSSRGPAFDGSLGVCVSAPGAAITSVPNWTLKCSQLMNGTSMSSPNACGGIALLLSGLKQNDMPYTPYSIRRALENTAYVLPGVDHFTQGHGLIKVEEAFEYLRKFGDVAERNMRFVVTCGSHPGDRPLRGVYLRELSDVMAPSDHNISIEPIYIDKSVANQEKIQFNVTVALSCDVTWVQCPSHFQLMNDKRVFNIRVNPLVLETGVHFTQILAYDISCIEKGPLFRIPITVIIPQKVEERPAFITTNVNLCNNSNNSNSSIISNSSCSLLWANLNFKAGEIKRYFIHVPHGATRASLSVMSSPMEEQGAKLYIHCTQLVHEKRYKYMNFEKFAHLDGDSIVKCEFPVVGGKTLELALARWWSYLGSITVNVHVEFHSLLPDSIAPVMIVSEGIFRLDVTSFLQSEDISPAIILKHHVQPLRPCDNKIRCLLDERDQLIGHPPINALELTYNFSRAKQGEVTPDFSLLNKLLYENEYESQMWMLYDANKQLLYCGDAYTNMYTAKLEKGDYVLKMFIRHEKRDMLERLKDTPINLHHKLPSNINLDVYPNLQQALIAGKKFNCSVTLHKHHSLPVYTIAIHEDKLPKGVQPGHFLTGTISFSKDENAKKVEFFPFKYVVPENIKKSKPPSTSTPSSSSSSPTSTPQPNINNISPPHPASPAAPVTNNVQTPTQNTSTLVSVEPPSIVPVDAVAKVDKSSRQTEFEVAVHEFKASWITKLDAEYSAQLFEELTYDRPSDIVLYINRLIALDADKDRTKKLTQIIEVGEKAVTLLDINKIVSYFSIKNDAYQQQNIKAAMEKSKSQLIDCLIRLGCALCDYLIEKRNSENEATLPPATTSTTTLSSNNNYTFSRVDEIMSDVLKLTDVNESKVYQFNLRHAIVHQHYGRALKLLLKQADDKGNSLDIDEKIIEICGFLHWDHLVKHLRRWLLVKYPASYLPF</sequence>
<dbReference type="GO" id="GO:0008240">
    <property type="term" value="F:tripeptidyl-peptidase activity"/>
    <property type="evidence" value="ECO:0000318"/>
    <property type="project" value="GO_Central"/>
</dbReference>
<dbReference type="InterPro" id="IPR022398">
    <property type="entry name" value="Peptidase_S8_His-AS"/>
</dbReference>
<dbReference type="Pfam" id="PF00082">
    <property type="entry name" value="Peptidase_S8"/>
    <property type="match status" value="1"/>
</dbReference>
<reference evidence="19" key="3">
    <citation type="submission" date="2015-06" db="UniProtKB">
        <authorList>
            <consortium name="EnsemblMetazoa"/>
        </authorList>
    </citation>
    <scope>IDENTIFICATION</scope>
</reference>
<evidence type="ECO:0000256" key="4">
    <source>
        <dbReference type="ARBA" id="ARBA00020244"/>
    </source>
</evidence>
<dbReference type="CDD" id="cd04857">
    <property type="entry name" value="Peptidases_S8_Tripeptidyl_Aminopeptidase_II"/>
    <property type="match status" value="1"/>
</dbReference>
<evidence type="ECO:0000259" key="14">
    <source>
        <dbReference type="Pfam" id="PF12580"/>
    </source>
</evidence>
<dbReference type="InterPro" id="IPR034051">
    <property type="entry name" value="TPP_II_domain"/>
</dbReference>
<evidence type="ECO:0000256" key="2">
    <source>
        <dbReference type="ARBA" id="ARBA00011073"/>
    </source>
</evidence>
<dbReference type="InParanoid" id="T1EEA8"/>
<dbReference type="FunCoup" id="T1EEA8">
    <property type="interactions" value="1793"/>
</dbReference>
<proteinExistence type="inferred from homology"/>
<dbReference type="PANTHER" id="PTHR43806:SF14">
    <property type="entry name" value="TRIPEPTIDYL-PEPTIDASE 2"/>
    <property type="match status" value="1"/>
</dbReference>
<dbReference type="InterPro" id="IPR050131">
    <property type="entry name" value="Peptidase_S8_subtilisin-like"/>
</dbReference>
<comment type="catalytic activity">
    <reaction evidence="1">
        <text>Release of an N-terminal tripeptide from a polypeptide.</text>
        <dbReference type="EC" id="3.4.14.10"/>
    </reaction>
</comment>
<feature type="domain" description="Tripeptidyl-peptidase II galactose-binding" evidence="17">
    <location>
        <begin position="682"/>
        <end position="771"/>
    </location>
</feature>
<dbReference type="OrthoDB" id="10256524at2759"/>
<dbReference type="Gene3D" id="1.25.40.710">
    <property type="match status" value="1"/>
</dbReference>
<dbReference type="Pfam" id="PF21316">
    <property type="entry name" value="TPPII_GBD"/>
    <property type="match status" value="1"/>
</dbReference>
<evidence type="ECO:0000313" key="18">
    <source>
        <dbReference type="EMBL" id="ESN96330.1"/>
    </source>
</evidence>
<evidence type="ECO:0000256" key="9">
    <source>
        <dbReference type="ARBA" id="ARBA00032232"/>
    </source>
</evidence>
<feature type="active site" description="Charge relay system" evidence="11">
    <location>
        <position position="40"/>
    </location>
</feature>
<feature type="domain" description="Tripeptidyl peptidase II second Ig-like" evidence="14">
    <location>
        <begin position="807"/>
        <end position="994"/>
    </location>
</feature>
<dbReference type="RefSeq" id="XP_009025510.1">
    <property type="nucleotide sequence ID" value="XM_009027262.1"/>
</dbReference>
<dbReference type="InterPro" id="IPR015500">
    <property type="entry name" value="Peptidase_S8_subtilisin-rel"/>
</dbReference>
<organism evidence="19 20">
    <name type="scientific">Helobdella robusta</name>
    <name type="common">Californian leech</name>
    <dbReference type="NCBI Taxonomy" id="6412"/>
    <lineage>
        <taxon>Eukaryota</taxon>
        <taxon>Metazoa</taxon>
        <taxon>Spiralia</taxon>
        <taxon>Lophotrochozoa</taxon>
        <taxon>Annelida</taxon>
        <taxon>Clitellata</taxon>
        <taxon>Hirudinea</taxon>
        <taxon>Rhynchobdellida</taxon>
        <taxon>Glossiphoniidae</taxon>
        <taxon>Helobdella</taxon>
    </lineage>
</organism>
<evidence type="ECO:0000256" key="8">
    <source>
        <dbReference type="ARBA" id="ARBA00022825"/>
    </source>
</evidence>
<keyword evidence="8 11" id="KW-0720">Serine protease</keyword>
<dbReference type="Gene3D" id="3.40.50.200">
    <property type="entry name" value="Peptidase S8/S53 domain"/>
    <property type="match status" value="2"/>
</dbReference>
<comment type="similarity">
    <text evidence="2 11">Belongs to the peptidase S8 family.</text>
</comment>
<dbReference type="InterPro" id="IPR048383">
    <property type="entry name" value="TPPII_Ig-like-1"/>
</dbReference>
<dbReference type="GO" id="GO:0004252">
    <property type="term" value="F:serine-type endopeptidase activity"/>
    <property type="evidence" value="ECO:0007669"/>
    <property type="project" value="UniProtKB-UniRule"/>
</dbReference>
<evidence type="ECO:0000256" key="7">
    <source>
        <dbReference type="ARBA" id="ARBA00022801"/>
    </source>
</evidence>
<dbReference type="Pfam" id="PF21223">
    <property type="entry name" value="TPPII_Ig-like-1"/>
    <property type="match status" value="1"/>
</dbReference>
<evidence type="ECO:0000256" key="12">
    <source>
        <dbReference type="SAM" id="MobiDB-lite"/>
    </source>
</evidence>
<evidence type="ECO:0000256" key="1">
    <source>
        <dbReference type="ARBA" id="ARBA00001910"/>
    </source>
</evidence>
<protein>
    <recommendedName>
        <fullName evidence="4">Tripeptidyl-peptidase 2</fullName>
        <ecNumber evidence="3">3.4.14.10</ecNumber>
    </recommendedName>
    <alternativeName>
        <fullName evidence="9">Tripeptidyl aminopeptidase</fullName>
    </alternativeName>
    <alternativeName>
        <fullName evidence="10">Tripeptidyl-peptidase II</fullName>
    </alternativeName>
</protein>
<dbReference type="InterPro" id="IPR046939">
    <property type="entry name" value="TPPII_C_sf"/>
</dbReference>
<evidence type="ECO:0000313" key="19">
    <source>
        <dbReference type="EnsemblMetazoa" id="HelroP107485"/>
    </source>
</evidence>
<feature type="domain" description="Tripeptidyl-peptidase II first Ig-like" evidence="16">
    <location>
        <begin position="518"/>
        <end position="638"/>
    </location>
</feature>
<evidence type="ECO:0000256" key="5">
    <source>
        <dbReference type="ARBA" id="ARBA00022438"/>
    </source>
</evidence>
<dbReference type="EC" id="3.4.14.10" evidence="3"/>
<dbReference type="OMA" id="SLRDFQC"/>
<evidence type="ECO:0000256" key="6">
    <source>
        <dbReference type="ARBA" id="ARBA00022670"/>
    </source>
</evidence>
<dbReference type="PRINTS" id="PR00723">
    <property type="entry name" value="SUBTILISIN"/>
</dbReference>
<gene>
    <name evidence="19" type="primary">20194910</name>
    <name evidence="18" type="ORF">HELRODRAFT_107485</name>
</gene>
<evidence type="ECO:0000256" key="11">
    <source>
        <dbReference type="PROSITE-ProRule" id="PRU01240"/>
    </source>
</evidence>
<dbReference type="Gene3D" id="6.10.250.3080">
    <property type="match status" value="1"/>
</dbReference>
<feature type="domain" description="Peptidase S8/S53" evidence="13">
    <location>
        <begin position="31"/>
        <end position="496"/>
    </location>
</feature>
<reference evidence="18 20" key="2">
    <citation type="journal article" date="2013" name="Nature">
        <title>Insights into bilaterian evolution from three spiralian genomes.</title>
        <authorList>
            <person name="Simakov O."/>
            <person name="Marletaz F."/>
            <person name="Cho S.J."/>
            <person name="Edsinger-Gonzales E."/>
            <person name="Havlak P."/>
            <person name="Hellsten U."/>
            <person name="Kuo D.H."/>
            <person name="Larsson T."/>
            <person name="Lv J."/>
            <person name="Arendt D."/>
            <person name="Savage R."/>
            <person name="Osoegawa K."/>
            <person name="de Jong P."/>
            <person name="Grimwood J."/>
            <person name="Chapman J.A."/>
            <person name="Shapiro H."/>
            <person name="Aerts A."/>
            <person name="Otillar R.P."/>
            <person name="Terry A.Y."/>
            <person name="Boore J.L."/>
            <person name="Grigoriev I.V."/>
            <person name="Lindberg D.R."/>
            <person name="Seaver E.C."/>
            <person name="Weisblat D.A."/>
            <person name="Putnam N.H."/>
            <person name="Rokhsar D.S."/>
        </authorList>
    </citation>
    <scope>NUCLEOTIDE SEQUENCE</scope>
</reference>
<evidence type="ECO:0000259" key="17">
    <source>
        <dbReference type="Pfam" id="PF21316"/>
    </source>
</evidence>
<reference evidence="20" key="1">
    <citation type="submission" date="2012-12" db="EMBL/GenBank/DDBJ databases">
        <authorList>
            <person name="Hellsten U."/>
            <person name="Grimwood J."/>
            <person name="Chapman J.A."/>
            <person name="Shapiro H."/>
            <person name="Aerts A."/>
            <person name="Otillar R.P."/>
            <person name="Terry A.Y."/>
            <person name="Boore J.L."/>
            <person name="Simakov O."/>
            <person name="Marletaz F."/>
            <person name="Cho S.-J."/>
            <person name="Edsinger-Gonzales E."/>
            <person name="Havlak P."/>
            <person name="Kuo D.-H."/>
            <person name="Larsson T."/>
            <person name="Lv J."/>
            <person name="Arendt D."/>
            <person name="Savage R."/>
            <person name="Osoegawa K."/>
            <person name="de Jong P."/>
            <person name="Lindberg D.R."/>
            <person name="Seaver E.C."/>
            <person name="Weisblat D.A."/>
            <person name="Putnam N.H."/>
            <person name="Grigoriev I.V."/>
            <person name="Rokhsar D.S."/>
        </authorList>
    </citation>
    <scope>NUCLEOTIDE SEQUENCE</scope>
</reference>
<dbReference type="GO" id="GO:0006508">
    <property type="term" value="P:proteolysis"/>
    <property type="evidence" value="ECO:0007669"/>
    <property type="project" value="UniProtKB-KW"/>
</dbReference>
<feature type="region of interest" description="Disordered" evidence="12">
    <location>
        <begin position="1029"/>
        <end position="1086"/>
    </location>
</feature>
<dbReference type="EMBL" id="KB097495">
    <property type="protein sequence ID" value="ESN96330.1"/>
    <property type="molecule type" value="Genomic_DNA"/>
</dbReference>
<dbReference type="Gene3D" id="2.60.40.3170">
    <property type="match status" value="1"/>
</dbReference>
<dbReference type="STRING" id="6412.T1EEA8"/>
<evidence type="ECO:0000256" key="3">
    <source>
        <dbReference type="ARBA" id="ARBA00012462"/>
    </source>
</evidence>
<keyword evidence="7 11" id="KW-0378">Hydrolase</keyword>
<evidence type="ECO:0000313" key="20">
    <source>
        <dbReference type="Proteomes" id="UP000015101"/>
    </source>
</evidence>
<accession>T1EEA8</accession>
<dbReference type="PROSITE" id="PS00138">
    <property type="entry name" value="SUBTILASE_SER"/>
    <property type="match status" value="1"/>
</dbReference>
<evidence type="ECO:0000259" key="16">
    <source>
        <dbReference type="Pfam" id="PF21223"/>
    </source>
</evidence>
<dbReference type="Pfam" id="PF12580">
    <property type="entry name" value="TPPII"/>
    <property type="match status" value="1"/>
</dbReference>
<feature type="domain" description="Tripeptidyl peptidase II C-terminal" evidence="15">
    <location>
        <begin position="1103"/>
        <end position="1161"/>
    </location>
</feature>
<evidence type="ECO:0000259" key="13">
    <source>
        <dbReference type="Pfam" id="PF00082"/>
    </source>
</evidence>
<evidence type="ECO:0000259" key="15">
    <source>
        <dbReference type="Pfam" id="PF12583"/>
    </source>
</evidence>
<dbReference type="HOGENOM" id="CLU_003084_1_0_1"/>
<dbReference type="InterPro" id="IPR000209">
    <property type="entry name" value="Peptidase_S8/S53_dom"/>
</dbReference>
<dbReference type="InterPro" id="IPR022229">
    <property type="entry name" value="TPPII_Ig-like-2"/>
</dbReference>
<dbReference type="Proteomes" id="UP000015101">
    <property type="component" value="Unassembled WGS sequence"/>
</dbReference>
<keyword evidence="5" id="KW-0031">Aminopeptidase</keyword>
<evidence type="ECO:0000256" key="10">
    <source>
        <dbReference type="ARBA" id="ARBA00075739"/>
    </source>
</evidence>
<dbReference type="EMBL" id="AMQM01001381">
    <property type="status" value="NOT_ANNOTATED_CDS"/>
    <property type="molecule type" value="Genomic_DNA"/>
</dbReference>
<dbReference type="EnsemblMetazoa" id="HelroT107485">
    <property type="protein sequence ID" value="HelroP107485"/>
    <property type="gene ID" value="HelroG107485"/>
</dbReference>
<dbReference type="FunFam" id="2.60.40.3170:FF:000003">
    <property type="entry name" value="tripeptidyl-peptidase 2"/>
    <property type="match status" value="1"/>
</dbReference>
<dbReference type="InterPro" id="IPR046940">
    <property type="entry name" value="TPPII_Ig-like_sf"/>
</dbReference>
<dbReference type="FunFam" id="3.40.50.200:FF:000009">
    <property type="entry name" value="tripeptidyl-peptidase 2 isoform X1"/>
    <property type="match status" value="1"/>
</dbReference>
<keyword evidence="20" id="KW-1185">Reference proteome</keyword>
<feature type="active site" description="Charge relay system" evidence="11">
    <location>
        <position position="445"/>
    </location>
</feature>
<dbReference type="InterPro" id="IPR022232">
    <property type="entry name" value="TPPII_C_art"/>
</dbReference>
<dbReference type="Pfam" id="PF12583">
    <property type="entry name" value="TPPII_C"/>
    <property type="match status" value="1"/>
</dbReference>
<dbReference type="GO" id="GO:0005829">
    <property type="term" value="C:cytosol"/>
    <property type="evidence" value="ECO:0000318"/>
    <property type="project" value="GO_Central"/>
</dbReference>
<dbReference type="CTD" id="20194910"/>
<keyword evidence="6 11" id="KW-0645">Protease</keyword>
<dbReference type="FunFam" id="3.40.50.200:FF:000003">
    <property type="entry name" value="Tripeptidyl peptidase 2"/>
    <property type="match status" value="1"/>
</dbReference>
<dbReference type="GO" id="GO:0004177">
    <property type="term" value="F:aminopeptidase activity"/>
    <property type="evidence" value="ECO:0007669"/>
    <property type="project" value="UniProtKB-KW"/>
</dbReference>
<dbReference type="InterPro" id="IPR048384">
    <property type="entry name" value="TPPII_GBD"/>
</dbReference>
<dbReference type="eggNOG" id="KOG1114">
    <property type="taxonomic scope" value="Eukaryota"/>
</dbReference>
<dbReference type="PROSITE" id="PS00137">
    <property type="entry name" value="SUBTILASE_HIS"/>
    <property type="match status" value="1"/>
</dbReference>
<dbReference type="SUPFAM" id="SSF52743">
    <property type="entry name" value="Subtilisin-like"/>
    <property type="match status" value="1"/>
</dbReference>
<feature type="active site" description="Charge relay system" evidence="11">
    <location>
        <position position="260"/>
    </location>
</feature>
<dbReference type="InterPro" id="IPR023828">
    <property type="entry name" value="Peptidase_S8_Ser-AS"/>
</dbReference>
<feature type="compositionally biased region" description="Low complexity" evidence="12">
    <location>
        <begin position="1033"/>
        <end position="1058"/>
    </location>
</feature>
<dbReference type="PROSITE" id="PS51892">
    <property type="entry name" value="SUBTILASE"/>
    <property type="match status" value="1"/>
</dbReference>